<reference evidence="2 3" key="1">
    <citation type="submission" date="2020-12" db="EMBL/GenBank/DDBJ databases">
        <title>YIM B01967 draft genome.</title>
        <authorList>
            <person name="Yan X."/>
        </authorList>
    </citation>
    <scope>NUCLEOTIDE SEQUENCE [LARGE SCALE GENOMIC DNA]</scope>
    <source>
        <strain evidence="2 3">YIM B01967</strain>
    </source>
</reference>
<proteinExistence type="predicted"/>
<feature type="transmembrane region" description="Helical" evidence="1">
    <location>
        <begin position="107"/>
        <end position="129"/>
    </location>
</feature>
<gene>
    <name evidence="2" type="ORF">JFL43_17070</name>
</gene>
<evidence type="ECO:0000256" key="1">
    <source>
        <dbReference type="SAM" id="Phobius"/>
    </source>
</evidence>
<evidence type="ECO:0000313" key="2">
    <source>
        <dbReference type="EMBL" id="MBK3496538.1"/>
    </source>
</evidence>
<keyword evidence="1" id="KW-0472">Membrane</keyword>
<accession>A0ABS1HAR6</accession>
<keyword evidence="1" id="KW-1133">Transmembrane helix</keyword>
<comment type="caution">
    <text evidence="2">The sequence shown here is derived from an EMBL/GenBank/DDBJ whole genome shotgun (WGS) entry which is preliminary data.</text>
</comment>
<dbReference type="Proteomes" id="UP000618943">
    <property type="component" value="Unassembled WGS sequence"/>
</dbReference>
<feature type="transmembrane region" description="Helical" evidence="1">
    <location>
        <begin position="79"/>
        <end position="101"/>
    </location>
</feature>
<protein>
    <submittedName>
        <fullName evidence="2">Uncharacterized protein</fullName>
    </submittedName>
</protein>
<dbReference type="RefSeq" id="WP_200749993.1">
    <property type="nucleotide sequence ID" value="NZ_JAEOAH010000033.1"/>
</dbReference>
<dbReference type="EMBL" id="JAEOAH010000033">
    <property type="protein sequence ID" value="MBK3496538.1"/>
    <property type="molecule type" value="Genomic_DNA"/>
</dbReference>
<keyword evidence="3" id="KW-1185">Reference proteome</keyword>
<organism evidence="2 3">
    <name type="scientific">Viridibacillus soli</name>
    <dbReference type="NCBI Taxonomy" id="2798301"/>
    <lineage>
        <taxon>Bacteria</taxon>
        <taxon>Bacillati</taxon>
        <taxon>Bacillota</taxon>
        <taxon>Bacilli</taxon>
        <taxon>Bacillales</taxon>
        <taxon>Caryophanaceae</taxon>
        <taxon>Viridibacillus</taxon>
    </lineage>
</organism>
<feature type="transmembrane region" description="Helical" evidence="1">
    <location>
        <begin position="6"/>
        <end position="25"/>
    </location>
</feature>
<name>A0ABS1HAR6_9BACL</name>
<keyword evidence="1" id="KW-0812">Transmembrane</keyword>
<evidence type="ECO:0000313" key="3">
    <source>
        <dbReference type="Proteomes" id="UP000618943"/>
    </source>
</evidence>
<sequence>MKKIGFHLLLFNCALAVFSFTSFLLNFHPSGYAFSVTDSIVEVTKGIMSPQKIQFPISDANAVSLIKIEMAIIKLVNHWLIYSVFLSILIAGILGFFKLTYRFNLNLITYTIIYTFVFIIVIAVGFDIFNDHITYIDTLVK</sequence>